<dbReference type="InParanoid" id="A0A067QDJ5"/>
<sequence length="184" mass="19772">MRHVHILPSSKIPDDDVEFKFRDRAKVLFDKWTEILSDHSDKRMKLSPAEVVPVVSMAQGEAAVHVAPLDHLVQAGQEPDRKPEGESEGPSRPSHTSKSSAEEALVVEESSAEDKTQTGVPTPESHPVLPTTDEKASQTLVALKVEVAVSTADAVVVDQPGGGPSGRDLEGEDSEWIEVPSLDG</sequence>
<evidence type="ECO:0000313" key="3">
    <source>
        <dbReference type="Proteomes" id="UP000027265"/>
    </source>
</evidence>
<feature type="region of interest" description="Disordered" evidence="1">
    <location>
        <begin position="156"/>
        <end position="184"/>
    </location>
</feature>
<reference evidence="3" key="1">
    <citation type="journal article" date="2014" name="Proc. Natl. Acad. Sci. U.S.A.">
        <title>Extensive sampling of basidiomycete genomes demonstrates inadequacy of the white-rot/brown-rot paradigm for wood decay fungi.</title>
        <authorList>
            <person name="Riley R."/>
            <person name="Salamov A.A."/>
            <person name="Brown D.W."/>
            <person name="Nagy L.G."/>
            <person name="Floudas D."/>
            <person name="Held B.W."/>
            <person name="Levasseur A."/>
            <person name="Lombard V."/>
            <person name="Morin E."/>
            <person name="Otillar R."/>
            <person name="Lindquist E.A."/>
            <person name="Sun H."/>
            <person name="LaButti K.M."/>
            <person name="Schmutz J."/>
            <person name="Jabbour D."/>
            <person name="Luo H."/>
            <person name="Baker S.E."/>
            <person name="Pisabarro A.G."/>
            <person name="Walton J.D."/>
            <person name="Blanchette R.A."/>
            <person name="Henrissat B."/>
            <person name="Martin F."/>
            <person name="Cullen D."/>
            <person name="Hibbett D.S."/>
            <person name="Grigoriev I.V."/>
        </authorList>
    </citation>
    <scope>NUCLEOTIDE SEQUENCE [LARGE SCALE GENOMIC DNA]</scope>
    <source>
        <strain evidence="3">MUCL 33604</strain>
    </source>
</reference>
<evidence type="ECO:0000256" key="1">
    <source>
        <dbReference type="SAM" id="MobiDB-lite"/>
    </source>
</evidence>
<gene>
    <name evidence="2" type="ORF">JAAARDRAFT_245769</name>
</gene>
<protein>
    <submittedName>
        <fullName evidence="2">Uncharacterized protein</fullName>
    </submittedName>
</protein>
<proteinExistence type="predicted"/>
<accession>A0A067QDJ5</accession>
<dbReference type="HOGENOM" id="CLU_1468371_0_0_1"/>
<name>A0A067QDJ5_9AGAM</name>
<dbReference type="AlphaFoldDB" id="A0A067QDJ5"/>
<feature type="region of interest" description="Disordered" evidence="1">
    <location>
        <begin position="76"/>
        <end position="135"/>
    </location>
</feature>
<organism evidence="2 3">
    <name type="scientific">Jaapia argillacea MUCL 33604</name>
    <dbReference type="NCBI Taxonomy" id="933084"/>
    <lineage>
        <taxon>Eukaryota</taxon>
        <taxon>Fungi</taxon>
        <taxon>Dikarya</taxon>
        <taxon>Basidiomycota</taxon>
        <taxon>Agaricomycotina</taxon>
        <taxon>Agaricomycetes</taxon>
        <taxon>Agaricomycetidae</taxon>
        <taxon>Jaapiales</taxon>
        <taxon>Jaapiaceae</taxon>
        <taxon>Jaapia</taxon>
    </lineage>
</organism>
<dbReference type="EMBL" id="KL197709">
    <property type="protein sequence ID" value="KDQ65004.1"/>
    <property type="molecule type" value="Genomic_DNA"/>
</dbReference>
<evidence type="ECO:0000313" key="2">
    <source>
        <dbReference type="EMBL" id="KDQ65004.1"/>
    </source>
</evidence>
<dbReference type="OrthoDB" id="62853at2759"/>
<feature type="compositionally biased region" description="Low complexity" evidence="1">
    <location>
        <begin position="97"/>
        <end position="109"/>
    </location>
</feature>
<dbReference type="Proteomes" id="UP000027265">
    <property type="component" value="Unassembled WGS sequence"/>
</dbReference>
<keyword evidence="3" id="KW-1185">Reference proteome</keyword>